<gene>
    <name evidence="2" type="ORF">SCABRO_00026</name>
</gene>
<dbReference type="SUPFAM" id="SSF48452">
    <property type="entry name" value="TPR-like"/>
    <property type="match status" value="1"/>
</dbReference>
<accession>A0A0B0ESR4</accession>
<evidence type="ECO:0000313" key="2">
    <source>
        <dbReference type="EMBL" id="KHE94188.1"/>
    </source>
</evidence>
<keyword evidence="2" id="KW-0808">Transferase</keyword>
<dbReference type="Gene3D" id="1.25.40.10">
    <property type="entry name" value="Tetratricopeptide repeat domain"/>
    <property type="match status" value="1"/>
</dbReference>
<dbReference type="PROSITE" id="PS50005">
    <property type="entry name" value="TPR"/>
    <property type="match status" value="2"/>
</dbReference>
<dbReference type="InterPro" id="IPR019734">
    <property type="entry name" value="TPR_rpt"/>
</dbReference>
<organism evidence="2 3">
    <name type="scientific">Candidatus Scalindua brodae</name>
    <dbReference type="NCBI Taxonomy" id="237368"/>
    <lineage>
        <taxon>Bacteria</taxon>
        <taxon>Pseudomonadati</taxon>
        <taxon>Planctomycetota</taxon>
        <taxon>Candidatus Brocadiia</taxon>
        <taxon>Candidatus Brocadiales</taxon>
        <taxon>Candidatus Scalinduaceae</taxon>
        <taxon>Candidatus Scalindua</taxon>
    </lineage>
</organism>
<protein>
    <submittedName>
        <fullName evidence="2">O-linked GlcNAc transferase</fullName>
    </submittedName>
</protein>
<proteinExistence type="predicted"/>
<keyword evidence="1" id="KW-0802">TPR repeat</keyword>
<dbReference type="AlphaFoldDB" id="A0A0B0ESR4"/>
<evidence type="ECO:0000313" key="3">
    <source>
        <dbReference type="Proteomes" id="UP000030652"/>
    </source>
</evidence>
<comment type="caution">
    <text evidence="2">The sequence shown here is derived from an EMBL/GenBank/DDBJ whole genome shotgun (WGS) entry which is preliminary data.</text>
</comment>
<dbReference type="EMBL" id="JRYO01000005">
    <property type="protein sequence ID" value="KHE94188.1"/>
    <property type="molecule type" value="Genomic_DNA"/>
</dbReference>
<dbReference type="GO" id="GO:0016740">
    <property type="term" value="F:transferase activity"/>
    <property type="evidence" value="ECO:0007669"/>
    <property type="project" value="UniProtKB-KW"/>
</dbReference>
<dbReference type="SMART" id="SM00028">
    <property type="entry name" value="TPR"/>
    <property type="match status" value="3"/>
</dbReference>
<feature type="repeat" description="TPR" evidence="1">
    <location>
        <begin position="319"/>
        <end position="352"/>
    </location>
</feature>
<evidence type="ECO:0000256" key="1">
    <source>
        <dbReference type="PROSITE-ProRule" id="PRU00339"/>
    </source>
</evidence>
<name>A0A0B0ESR4_9BACT</name>
<dbReference type="Proteomes" id="UP000030652">
    <property type="component" value="Unassembled WGS sequence"/>
</dbReference>
<dbReference type="Pfam" id="PF13181">
    <property type="entry name" value="TPR_8"/>
    <property type="match status" value="1"/>
</dbReference>
<reference evidence="2 3" key="1">
    <citation type="submission" date="2014-10" db="EMBL/GenBank/DDBJ databases">
        <title>Draft genome of anammox bacterium scalindua brodae, obtained using differential coverage binning of sequence data from two enrichment reactors.</title>
        <authorList>
            <person name="Speth D.R."/>
            <person name="Russ L."/>
            <person name="Kartal B."/>
            <person name="Op den Camp H.J."/>
            <person name="Dutilh B.E."/>
            <person name="Jetten M.S."/>
        </authorList>
    </citation>
    <scope>NUCLEOTIDE SEQUENCE [LARGE SCALE GENOMIC DNA]</scope>
    <source>
        <strain evidence="2">RU1</strain>
    </source>
</reference>
<feature type="repeat" description="TPR" evidence="1">
    <location>
        <begin position="284"/>
        <end position="317"/>
    </location>
</feature>
<dbReference type="InterPro" id="IPR011990">
    <property type="entry name" value="TPR-like_helical_dom_sf"/>
</dbReference>
<sequence length="402" mass="45583">MSTTRIIGLLRKYNCLRTGLIIFVFFVFAAHKCDAARSYKIVIMPFRDYTKMSMEEMVPDVLRSLFMQSGYFEPVDREIIYETVSTEILSNMVKLEDVTKGAGGAWTTDKVDLMARLDTKTVKEFGRQLKADYVLKGNISLIGSTMRIDAELVGVKARKTLGSIAVEGSPEGLSSGILKELSYKITDFCRNLNAYDDALSILSLYNQGQYTFDVSEKKLKEILSVTNDAVGIRASLMVLYLSKIRKEENVLLEDKVIEEGLKILMHLDQNFDENILNVFSTSGIDPFDETARILSKRGDSEKAIEVYRKAISVYPMNIAGHYKELGLLYLNNGSEDKAIDAFGKSLATNRGNYEVNFALVSIFEKRDQPDKVRKHLEECIRYARNIEEIKYAKERLDGMDDQ</sequence>
<dbReference type="Gene3D" id="3.40.50.10070">
    <property type="entry name" value="TolB, N-terminal domain"/>
    <property type="match status" value="1"/>
</dbReference>